<dbReference type="Pfam" id="PF01137">
    <property type="entry name" value="RTC"/>
    <property type="match status" value="1"/>
</dbReference>
<keyword evidence="4" id="KW-0539">Nucleus</keyword>
<evidence type="ECO:0000256" key="3">
    <source>
        <dbReference type="ARBA" id="ARBA00022517"/>
    </source>
</evidence>
<dbReference type="Pfam" id="PF05189">
    <property type="entry name" value="RTC_insert"/>
    <property type="match status" value="1"/>
</dbReference>
<feature type="domain" description="RNA 3'-terminal phosphate cyclase insert" evidence="6">
    <location>
        <begin position="179"/>
        <end position="283"/>
    </location>
</feature>
<feature type="domain" description="RNA 3'-terminal phosphate cyclase" evidence="5">
    <location>
        <begin position="6"/>
        <end position="336"/>
    </location>
</feature>
<dbReference type="InterPro" id="IPR013791">
    <property type="entry name" value="RNA3'-term_phos_cycl_insert"/>
</dbReference>
<gene>
    <name evidence="7" type="primary">Rcl1</name>
</gene>
<accession>A0A6F9DQV7</accession>
<dbReference type="PIRSF" id="PIRSF005378">
    <property type="entry name" value="RNA3'_term_phos_cycl_euk"/>
    <property type="match status" value="1"/>
</dbReference>
<evidence type="ECO:0000256" key="1">
    <source>
        <dbReference type="ARBA" id="ARBA00004604"/>
    </source>
</evidence>
<evidence type="ECO:0000313" key="7">
    <source>
        <dbReference type="EMBL" id="CAB3265499.1"/>
    </source>
</evidence>
<sequence>MSGVLEYEGCNYLRQRLILSTLSGKSVRIKKIRHKDENPGLHEFEGNLLRLLDTITNGTKMTISVTGTTLFYQPGILHGGKFEHECNNDRSIGYYLEVLLCLAPFCKTSLKATLKGITTDQWDPSVDYYKDIALPLMRQYGVVGDLEIKVKKRGSAPGGGGEVLFQCPVIKKLRTAQITDLGKVKRIRGVAYTTKTSPQFANRLVTSARGVLNNFIPDIYIYTDVSKGPAKSPGFGICLHGETTTGKFLAAESCSVPRGDTDEEPSVPEDVAVNAANSLLEEIYKGGCVDSNSQYLSLLFMALGEQDVQKVMFGPLTSYSIQFLRHIKDFFQVVFKLESKLTDEDVLDDKLEYTRVLLTCVGFGFFNLNKATR</sequence>
<reference evidence="7" key="1">
    <citation type="submission" date="2020-04" db="EMBL/GenBank/DDBJ databases">
        <authorList>
            <person name="Neveu A P."/>
        </authorList>
    </citation>
    <scope>NUCLEOTIDE SEQUENCE</scope>
    <source>
        <tissue evidence="7">Whole embryo</tissue>
    </source>
</reference>
<evidence type="ECO:0000259" key="6">
    <source>
        <dbReference type="Pfam" id="PF05189"/>
    </source>
</evidence>
<organism evidence="7">
    <name type="scientific">Phallusia mammillata</name>
    <dbReference type="NCBI Taxonomy" id="59560"/>
    <lineage>
        <taxon>Eukaryota</taxon>
        <taxon>Metazoa</taxon>
        <taxon>Chordata</taxon>
        <taxon>Tunicata</taxon>
        <taxon>Ascidiacea</taxon>
        <taxon>Phlebobranchia</taxon>
        <taxon>Ascidiidae</taxon>
        <taxon>Phallusia</taxon>
    </lineage>
</organism>
<evidence type="ECO:0000256" key="2">
    <source>
        <dbReference type="ARBA" id="ARBA00007089"/>
    </source>
</evidence>
<name>A0A6F9DQV7_9ASCI</name>
<dbReference type="GO" id="GO:0004521">
    <property type="term" value="F:RNA endonuclease activity"/>
    <property type="evidence" value="ECO:0007669"/>
    <property type="project" value="TreeGrafter"/>
</dbReference>
<dbReference type="NCBIfam" id="TIGR03400">
    <property type="entry name" value="18S_RNA_Rcl1p"/>
    <property type="match status" value="1"/>
</dbReference>
<dbReference type="GO" id="GO:0000479">
    <property type="term" value="P:endonucleolytic cleavage of tricistronic rRNA transcript (SSU-rRNA, 5.8S rRNA, LSU-rRNA)"/>
    <property type="evidence" value="ECO:0007669"/>
    <property type="project" value="TreeGrafter"/>
</dbReference>
<protein>
    <submittedName>
        <fullName evidence="7">RNA 3'-terminal phosphate cyclase-like protein</fullName>
    </submittedName>
</protein>
<dbReference type="AlphaFoldDB" id="A0A6F9DQV7"/>
<dbReference type="Gene3D" id="3.65.10.20">
    <property type="entry name" value="RNA 3'-terminal phosphate cyclase domain"/>
    <property type="match status" value="1"/>
</dbReference>
<dbReference type="InterPro" id="IPR023797">
    <property type="entry name" value="RNA3'_phos_cyclase_dom"/>
</dbReference>
<dbReference type="InterPro" id="IPR037136">
    <property type="entry name" value="RNA3'_phos_cyclase_dom_sf"/>
</dbReference>
<dbReference type="PROSITE" id="PS01287">
    <property type="entry name" value="RTC"/>
    <property type="match status" value="1"/>
</dbReference>
<dbReference type="SUPFAM" id="SSF55205">
    <property type="entry name" value="EPT/RTPC-like"/>
    <property type="match status" value="1"/>
</dbReference>
<dbReference type="InterPro" id="IPR016443">
    <property type="entry name" value="RNA3'_term_phos_cyc_type_2"/>
</dbReference>
<proteinExistence type="evidence at transcript level"/>
<dbReference type="GO" id="GO:0005730">
    <property type="term" value="C:nucleolus"/>
    <property type="evidence" value="ECO:0007669"/>
    <property type="project" value="UniProtKB-SubCell"/>
</dbReference>
<dbReference type="InterPro" id="IPR013792">
    <property type="entry name" value="RNA3'P_cycl/enolpyr_Trfase_a/b"/>
</dbReference>
<comment type="similarity">
    <text evidence="2">Belongs to the RNA 3'-terminal cyclase family. Type 2 subfamily.</text>
</comment>
<dbReference type="CDD" id="cd00875">
    <property type="entry name" value="RNA_Cyclase_Class_I"/>
    <property type="match status" value="1"/>
</dbReference>
<dbReference type="InterPro" id="IPR036553">
    <property type="entry name" value="RPTC_insert"/>
</dbReference>
<keyword evidence="3" id="KW-0690">Ribosome biogenesis</keyword>
<evidence type="ECO:0000259" key="5">
    <source>
        <dbReference type="Pfam" id="PF01137"/>
    </source>
</evidence>
<evidence type="ECO:0000256" key="4">
    <source>
        <dbReference type="ARBA" id="ARBA00023242"/>
    </source>
</evidence>
<dbReference type="EMBL" id="LR789637">
    <property type="protein sequence ID" value="CAB3265499.1"/>
    <property type="molecule type" value="mRNA"/>
</dbReference>
<dbReference type="PANTHER" id="PTHR11096">
    <property type="entry name" value="RNA 3' TERMINAL PHOSPHATE CYCLASE"/>
    <property type="match status" value="1"/>
</dbReference>
<dbReference type="InterPro" id="IPR020719">
    <property type="entry name" value="RNA3'_term_phos_cycl-like_CS"/>
</dbReference>
<dbReference type="PANTHER" id="PTHR11096:SF1">
    <property type="entry name" value="RNA 3'-TERMINAL PHOSPHATE CYCLASE-LIKE PROTEIN"/>
    <property type="match status" value="1"/>
</dbReference>
<dbReference type="Gene3D" id="3.30.360.20">
    <property type="entry name" value="RNA 3'-terminal phosphate cyclase, insert domain"/>
    <property type="match status" value="1"/>
</dbReference>
<dbReference type="InterPro" id="IPR000228">
    <property type="entry name" value="RNA3'_term_phos_cyc"/>
</dbReference>
<comment type="subcellular location">
    <subcellularLocation>
        <location evidence="1">Nucleus</location>
        <location evidence="1">Nucleolus</location>
    </subcellularLocation>
</comment>